<organism evidence="1 2">
    <name type="scientific">Metallosphaera cuprina (strain Ar-4)</name>
    <dbReference type="NCBI Taxonomy" id="1006006"/>
    <lineage>
        <taxon>Archaea</taxon>
        <taxon>Thermoproteota</taxon>
        <taxon>Thermoprotei</taxon>
        <taxon>Sulfolobales</taxon>
        <taxon>Sulfolobaceae</taxon>
        <taxon>Metallosphaera</taxon>
    </lineage>
</organism>
<reference evidence="1 2" key="1">
    <citation type="journal article" date="2011" name="J. Bacteriol.">
        <title>Complete genome sequence of Metallosphaera cuprina, a metal sulfide-oxidizing archaeon from a hot spring.</title>
        <authorList>
            <person name="Liu L.J."/>
            <person name="You X.Y."/>
            <person name="Zheng H."/>
            <person name="Wang S."/>
            <person name="Jiang C.Y."/>
            <person name="Liu S.J."/>
        </authorList>
    </citation>
    <scope>NUCLEOTIDE SEQUENCE [LARGE SCALE GENOMIC DNA]</scope>
    <source>
        <strain evidence="1 2">Ar-4</strain>
    </source>
</reference>
<proteinExistence type="predicted"/>
<dbReference type="HOGENOM" id="CLU_3338403_0_0_2"/>
<dbReference type="EMBL" id="CP002656">
    <property type="protein sequence ID" value="AEB95214.1"/>
    <property type="molecule type" value="Genomic_DNA"/>
</dbReference>
<name>F4G316_METCR</name>
<evidence type="ECO:0000313" key="1">
    <source>
        <dbReference type="EMBL" id="AEB95214.1"/>
    </source>
</evidence>
<dbReference type="STRING" id="1006006.Mcup_1109"/>
<accession>F4G316</accession>
<protein>
    <submittedName>
        <fullName evidence="1">Sulfite reductase</fullName>
    </submittedName>
</protein>
<dbReference type="Proteomes" id="UP000007812">
    <property type="component" value="Chromosome"/>
</dbReference>
<dbReference type="KEGG" id="mcn:Mcup_1109"/>
<gene>
    <name evidence="1" type="ordered locus">Mcup_1109</name>
</gene>
<sequence>MGNRKIIECSKSREKIRDLMKPHKFDTKIEGRREISF</sequence>
<dbReference type="AlphaFoldDB" id="F4G316"/>
<keyword evidence="2" id="KW-1185">Reference proteome</keyword>
<evidence type="ECO:0000313" key="2">
    <source>
        <dbReference type="Proteomes" id="UP000007812"/>
    </source>
</evidence>